<dbReference type="InterPro" id="IPR002347">
    <property type="entry name" value="SDR_fam"/>
</dbReference>
<keyword evidence="5" id="KW-1185">Reference proteome</keyword>
<dbReference type="AlphaFoldDB" id="A0A923ECI6"/>
<sequence length="265" mass="29408">MLSNKGKNVLITGASSGIGYELAKVFAKSGYNLILVARRLDRLQQLAENLLKDYNVMIKVIGIDLIKSNSVEEVLEQIKNWNLSIDILVNNAGVGICGFFNETDLKKDVDTIQLNIIALTKLTKLVVKEMVERRSGKILNVASTGAYQPGPLISVYYATKAYVVSFSEAIYNEFKPYNITVTVLCPGTTSTEFSQNAGKGDLKNAMSAKKVAEIAYKGLMKDKRIVIPGSLNKFLVFMSKIIPRNLLAIIVRKIQYKAMKEMKKN</sequence>
<keyword evidence="2" id="KW-0560">Oxidoreductase</keyword>
<dbReference type="RefSeq" id="WP_035149422.1">
    <property type="nucleotide sequence ID" value="NZ_JAAZWO010000026.1"/>
</dbReference>
<evidence type="ECO:0000313" key="5">
    <source>
        <dbReference type="Proteomes" id="UP000563151"/>
    </source>
</evidence>
<dbReference type="SUPFAM" id="SSF51735">
    <property type="entry name" value="NAD(P)-binding Rossmann-fold domains"/>
    <property type="match status" value="1"/>
</dbReference>
<evidence type="ECO:0000256" key="3">
    <source>
        <dbReference type="RuleBase" id="RU000363"/>
    </source>
</evidence>
<dbReference type="Proteomes" id="UP000563151">
    <property type="component" value="Unassembled WGS sequence"/>
</dbReference>
<evidence type="ECO:0000313" key="4">
    <source>
        <dbReference type="EMBL" id="MBC2399349.1"/>
    </source>
</evidence>
<dbReference type="Gene3D" id="3.40.50.720">
    <property type="entry name" value="NAD(P)-binding Rossmann-like Domain"/>
    <property type="match status" value="1"/>
</dbReference>
<evidence type="ECO:0000256" key="2">
    <source>
        <dbReference type="ARBA" id="ARBA00023002"/>
    </source>
</evidence>
<proteinExistence type="inferred from homology"/>
<dbReference type="InterPro" id="IPR036291">
    <property type="entry name" value="NAD(P)-bd_dom_sf"/>
</dbReference>
<dbReference type="PIRSF" id="PIRSF000126">
    <property type="entry name" value="11-beta-HSD1"/>
    <property type="match status" value="1"/>
</dbReference>
<accession>A0A923ECI6</accession>
<dbReference type="Pfam" id="PF00106">
    <property type="entry name" value="adh_short"/>
    <property type="match status" value="1"/>
</dbReference>
<dbReference type="PRINTS" id="PR00081">
    <property type="entry name" value="GDHRDH"/>
</dbReference>
<dbReference type="GO" id="GO:0016020">
    <property type="term" value="C:membrane"/>
    <property type="evidence" value="ECO:0007669"/>
    <property type="project" value="TreeGrafter"/>
</dbReference>
<organism evidence="4 5">
    <name type="scientific">Clostridium tetanomorphum</name>
    <dbReference type="NCBI Taxonomy" id="1553"/>
    <lineage>
        <taxon>Bacteria</taxon>
        <taxon>Bacillati</taxon>
        <taxon>Bacillota</taxon>
        <taxon>Clostridia</taxon>
        <taxon>Eubacteriales</taxon>
        <taxon>Clostridiaceae</taxon>
        <taxon>Clostridium</taxon>
    </lineage>
</organism>
<evidence type="ECO:0000256" key="1">
    <source>
        <dbReference type="ARBA" id="ARBA00006484"/>
    </source>
</evidence>
<name>A0A923ECI6_CLOTT</name>
<protein>
    <submittedName>
        <fullName evidence="4">SDR family oxidoreductase</fullName>
    </submittedName>
</protein>
<dbReference type="EMBL" id="JAAZWO010000026">
    <property type="protein sequence ID" value="MBC2399349.1"/>
    <property type="molecule type" value="Genomic_DNA"/>
</dbReference>
<reference evidence="4 5" key="1">
    <citation type="submission" date="2020-04" db="EMBL/GenBank/DDBJ databases">
        <title>Genomic insights into acetone-butanol-ethanol (ABE) fermentation by sequencing solventogenic clostridia strains.</title>
        <authorList>
            <person name="Brown S."/>
        </authorList>
    </citation>
    <scope>NUCLEOTIDE SEQUENCE [LARGE SCALE GENOMIC DNA]</scope>
    <source>
        <strain evidence="4 5">DJ011</strain>
    </source>
</reference>
<dbReference type="PANTHER" id="PTHR44196:SF2">
    <property type="entry name" value="SHORT-CHAIN DEHYDROGENASE-RELATED"/>
    <property type="match status" value="1"/>
</dbReference>
<dbReference type="PRINTS" id="PR00080">
    <property type="entry name" value="SDRFAMILY"/>
</dbReference>
<comment type="similarity">
    <text evidence="1 3">Belongs to the short-chain dehydrogenases/reductases (SDR) family.</text>
</comment>
<dbReference type="GO" id="GO:0016491">
    <property type="term" value="F:oxidoreductase activity"/>
    <property type="evidence" value="ECO:0007669"/>
    <property type="project" value="UniProtKB-KW"/>
</dbReference>
<comment type="caution">
    <text evidence="4">The sequence shown here is derived from an EMBL/GenBank/DDBJ whole genome shotgun (WGS) entry which is preliminary data.</text>
</comment>
<dbReference type="PANTHER" id="PTHR44196">
    <property type="entry name" value="DEHYDROGENASE/REDUCTASE SDR FAMILY MEMBER 7B"/>
    <property type="match status" value="1"/>
</dbReference>
<gene>
    <name evidence="4" type="ORF">HGG79_16455</name>
</gene>